<keyword evidence="6" id="KW-0744">Spermatogenesis</keyword>
<evidence type="ECO:0000256" key="6">
    <source>
        <dbReference type="ARBA" id="ARBA00022871"/>
    </source>
</evidence>
<evidence type="ECO:0000313" key="8">
    <source>
        <dbReference type="Proteomes" id="UP001165740"/>
    </source>
</evidence>
<feature type="compositionally biased region" description="Basic and acidic residues" evidence="7">
    <location>
        <begin position="69"/>
        <end position="83"/>
    </location>
</feature>
<gene>
    <name evidence="9 10" type="primary">LOC106056846</name>
</gene>
<evidence type="ECO:0000256" key="2">
    <source>
        <dbReference type="ARBA" id="ARBA00022245"/>
    </source>
</evidence>
<feature type="compositionally biased region" description="Polar residues" evidence="7">
    <location>
        <begin position="22"/>
        <end position="38"/>
    </location>
</feature>
<dbReference type="AlphaFoldDB" id="A0A9U8E1I9"/>
<dbReference type="Pfam" id="PF06910">
    <property type="entry name" value="MEA1"/>
    <property type="match status" value="1"/>
</dbReference>
<keyword evidence="3" id="KW-0217">Developmental protein</keyword>
<dbReference type="InterPro" id="IPR009685">
    <property type="entry name" value="MEA1"/>
</dbReference>
<feature type="region of interest" description="Disordered" evidence="7">
    <location>
        <begin position="1"/>
        <end position="83"/>
    </location>
</feature>
<evidence type="ECO:0000256" key="4">
    <source>
        <dbReference type="ARBA" id="ARBA00022553"/>
    </source>
</evidence>
<proteinExistence type="predicted"/>
<evidence type="ECO:0000256" key="7">
    <source>
        <dbReference type="SAM" id="MobiDB-lite"/>
    </source>
</evidence>
<protein>
    <recommendedName>
        <fullName evidence="2">Male-enhanced antigen 1</fullName>
    </recommendedName>
</protein>
<keyword evidence="5" id="KW-0221">Differentiation</keyword>
<evidence type="ECO:0000256" key="3">
    <source>
        <dbReference type="ARBA" id="ARBA00022473"/>
    </source>
</evidence>
<dbReference type="PANTHER" id="PTHR17005">
    <property type="entry name" value="MALE-ENHANCED ANTIGEN-1"/>
    <property type="match status" value="1"/>
</dbReference>
<evidence type="ECO:0000313" key="9">
    <source>
        <dbReference type="RefSeq" id="XP_013069177.2"/>
    </source>
</evidence>
<accession>A0A9U8E1I9</accession>
<sequence>MAPIPEKNQDKPSDTDNDESEINSFSNANQIFSGVSGSSDDEDNYDESALGGYTLLPQDPEDDEDEADDHLMNADNDSEKNKELLTLDNLDCSSQPEASLDLERGASASRVIETNESYHPAFLAKFPDGKVPSYLQVLSVSKEKEKHLWNQKPQNASRLSLDSVQESKILGAMSGFSLPKESIPDWAKDLTDDQWNCQILKHLKVSGKSAEKNLTDVQKQEQEDLSTAGLPWVAEFLETEKGNDSSL</sequence>
<keyword evidence="4" id="KW-0597">Phosphoprotein</keyword>
<feature type="compositionally biased region" description="Acidic residues" evidence="7">
    <location>
        <begin position="59"/>
        <end position="68"/>
    </location>
</feature>
<dbReference type="OrthoDB" id="5593200at2759"/>
<dbReference type="Proteomes" id="UP001165740">
    <property type="component" value="Chromosome 3"/>
</dbReference>
<dbReference type="OMA" id="DWAKEIS"/>
<organism evidence="8 9">
    <name type="scientific">Biomphalaria glabrata</name>
    <name type="common">Bloodfluke planorb</name>
    <name type="synonym">Freshwater snail</name>
    <dbReference type="NCBI Taxonomy" id="6526"/>
    <lineage>
        <taxon>Eukaryota</taxon>
        <taxon>Metazoa</taxon>
        <taxon>Spiralia</taxon>
        <taxon>Lophotrochozoa</taxon>
        <taxon>Mollusca</taxon>
        <taxon>Gastropoda</taxon>
        <taxon>Heterobranchia</taxon>
        <taxon>Euthyneura</taxon>
        <taxon>Panpulmonata</taxon>
        <taxon>Hygrophila</taxon>
        <taxon>Lymnaeoidea</taxon>
        <taxon>Planorbidae</taxon>
        <taxon>Biomphalaria</taxon>
    </lineage>
</organism>
<dbReference type="RefSeq" id="XP_013069178.2">
    <property type="nucleotide sequence ID" value="XM_013213724.2"/>
</dbReference>
<dbReference type="RefSeq" id="XP_013069177.2">
    <property type="nucleotide sequence ID" value="XM_013213723.2"/>
</dbReference>
<evidence type="ECO:0000313" key="10">
    <source>
        <dbReference type="RefSeq" id="XP_013069178.2"/>
    </source>
</evidence>
<reference evidence="9 10" key="1">
    <citation type="submission" date="2025-04" db="UniProtKB">
        <authorList>
            <consortium name="RefSeq"/>
        </authorList>
    </citation>
    <scope>IDENTIFICATION</scope>
</reference>
<keyword evidence="8" id="KW-1185">Reference proteome</keyword>
<dbReference type="KEGG" id="bgt:106056846"/>
<evidence type="ECO:0000256" key="5">
    <source>
        <dbReference type="ARBA" id="ARBA00022782"/>
    </source>
</evidence>
<name>A0A9U8E1I9_BIOGL</name>
<evidence type="ECO:0000256" key="1">
    <source>
        <dbReference type="ARBA" id="ARBA00002540"/>
    </source>
</evidence>
<comment type="function">
    <text evidence="1">May play an important role in spermatogenesis and/or testis development.</text>
</comment>
<dbReference type="GO" id="GO:0007283">
    <property type="term" value="P:spermatogenesis"/>
    <property type="evidence" value="ECO:0007669"/>
    <property type="project" value="UniProtKB-KW"/>
</dbReference>
<dbReference type="GeneID" id="106056846"/>
<dbReference type="GO" id="GO:0030154">
    <property type="term" value="P:cell differentiation"/>
    <property type="evidence" value="ECO:0007669"/>
    <property type="project" value="UniProtKB-KW"/>
</dbReference>